<keyword evidence="2" id="KW-1185">Reference proteome</keyword>
<reference evidence="1" key="1">
    <citation type="submission" date="2020-04" db="EMBL/GenBank/DDBJ databases">
        <title>Description of Shewanella salipaludis sp. nov., isolated from a salt marsh.</title>
        <authorList>
            <person name="Park S."/>
            <person name="Yoon J.-H."/>
        </authorList>
    </citation>
    <scope>NUCLEOTIDE SEQUENCE</scope>
    <source>
        <strain evidence="1">SHSM-M6</strain>
    </source>
</reference>
<organism evidence="1 2">
    <name type="scientific">Shewanella salipaludis</name>
    <dbReference type="NCBI Taxonomy" id="2723052"/>
    <lineage>
        <taxon>Bacteria</taxon>
        <taxon>Pseudomonadati</taxon>
        <taxon>Pseudomonadota</taxon>
        <taxon>Gammaproteobacteria</taxon>
        <taxon>Alteromonadales</taxon>
        <taxon>Shewanellaceae</taxon>
        <taxon>Shewanella</taxon>
    </lineage>
</organism>
<dbReference type="RefSeq" id="WP_169565568.1">
    <property type="nucleotide sequence ID" value="NZ_JAAXYH010000017.1"/>
</dbReference>
<proteinExistence type="predicted"/>
<protein>
    <submittedName>
        <fullName evidence="1">Uncharacterized protein</fullName>
    </submittedName>
</protein>
<name>A0A972G3J6_9GAMM</name>
<gene>
    <name evidence="1" type="ORF">HC757_16910</name>
</gene>
<evidence type="ECO:0000313" key="2">
    <source>
        <dbReference type="Proteomes" id="UP000737113"/>
    </source>
</evidence>
<dbReference type="NCBIfam" id="NF046101">
    <property type="entry name" value="PA3496_fam"/>
    <property type="match status" value="1"/>
</dbReference>
<dbReference type="InterPro" id="IPR058059">
    <property type="entry name" value="PA3496-like"/>
</dbReference>
<dbReference type="AlphaFoldDB" id="A0A972G3J6"/>
<evidence type="ECO:0000313" key="1">
    <source>
        <dbReference type="EMBL" id="NMH66841.1"/>
    </source>
</evidence>
<accession>A0A972G3J6</accession>
<dbReference type="EMBL" id="JAAXYH010000017">
    <property type="protein sequence ID" value="NMH66841.1"/>
    <property type="molecule type" value="Genomic_DNA"/>
</dbReference>
<dbReference type="Proteomes" id="UP000737113">
    <property type="component" value="Unassembled WGS sequence"/>
</dbReference>
<sequence>MAHITEVVPDEMELEAMVSPRNRKAAEVMQHKRAVKRRLEDYLERAELRRALGEDDDLF</sequence>
<comment type="caution">
    <text evidence="1">The sequence shown here is derived from an EMBL/GenBank/DDBJ whole genome shotgun (WGS) entry which is preliminary data.</text>
</comment>